<dbReference type="OrthoDB" id="199191at2157"/>
<evidence type="ECO:0000313" key="3">
    <source>
        <dbReference type="EMBL" id="ELY93965.1"/>
    </source>
</evidence>
<dbReference type="AlphaFoldDB" id="M0A5E3"/>
<dbReference type="PATRIC" id="fig|1227493.4.peg.922"/>
<organism evidence="3 4">
    <name type="scientific">Natrialba hulunbeirensis JCM 10989</name>
    <dbReference type="NCBI Taxonomy" id="1227493"/>
    <lineage>
        <taxon>Archaea</taxon>
        <taxon>Methanobacteriati</taxon>
        <taxon>Methanobacteriota</taxon>
        <taxon>Stenosarchaea group</taxon>
        <taxon>Halobacteria</taxon>
        <taxon>Halobacteriales</taxon>
        <taxon>Natrialbaceae</taxon>
        <taxon>Natrialba</taxon>
    </lineage>
</organism>
<reference evidence="3 4" key="1">
    <citation type="journal article" date="2014" name="PLoS Genet.">
        <title>Phylogenetically driven sequencing of extremely halophilic archaea reveals strategies for static and dynamic osmo-response.</title>
        <authorList>
            <person name="Becker E.A."/>
            <person name="Seitzer P.M."/>
            <person name="Tritt A."/>
            <person name="Larsen D."/>
            <person name="Krusor M."/>
            <person name="Yao A.I."/>
            <person name="Wu D."/>
            <person name="Madern D."/>
            <person name="Eisen J.A."/>
            <person name="Darling A.E."/>
            <person name="Facciotti M.T."/>
        </authorList>
    </citation>
    <scope>NUCLEOTIDE SEQUENCE [LARGE SCALE GENOMIC DNA]</scope>
    <source>
        <strain evidence="3 4">JCM 10989</strain>
    </source>
</reference>
<evidence type="ECO:0000256" key="1">
    <source>
        <dbReference type="SAM" id="MobiDB-lite"/>
    </source>
</evidence>
<evidence type="ECO:0000313" key="4">
    <source>
        <dbReference type="Proteomes" id="UP000011519"/>
    </source>
</evidence>
<protein>
    <recommendedName>
        <fullName evidence="2">DUF8009 domain-containing protein</fullName>
    </recommendedName>
</protein>
<keyword evidence="4" id="KW-1185">Reference proteome</keyword>
<dbReference type="STRING" id="1227493.C483_04779"/>
<dbReference type="Proteomes" id="UP000011519">
    <property type="component" value="Unassembled WGS sequence"/>
</dbReference>
<evidence type="ECO:0000259" key="2">
    <source>
        <dbReference type="Pfam" id="PF26033"/>
    </source>
</evidence>
<dbReference type="InterPro" id="IPR058322">
    <property type="entry name" value="DUF8009"/>
</dbReference>
<feature type="domain" description="DUF8009" evidence="2">
    <location>
        <begin position="3"/>
        <end position="161"/>
    </location>
</feature>
<gene>
    <name evidence="3" type="ORF">C483_04779</name>
</gene>
<sequence>MSADSDPAAIRSIAVSPADVVDAYAYTQENPGEAVLRITPPFHGRMRARIHVYRRDDAELTGAVHVRPADVLESDVIEAYPAFDEMADGDESGEELGDAGVGEAGGDSENEDETAAVSADRRKRHAEAVEEWQARAREALLEAVQIETESGQRTVAVKPLG</sequence>
<feature type="compositionally biased region" description="Acidic residues" evidence="1">
    <location>
        <begin position="85"/>
        <end position="97"/>
    </location>
</feature>
<accession>M0A5E3</accession>
<name>M0A5E3_9EURY</name>
<dbReference type="EMBL" id="AOIM01000013">
    <property type="protein sequence ID" value="ELY93965.1"/>
    <property type="molecule type" value="Genomic_DNA"/>
</dbReference>
<dbReference type="RefSeq" id="WP_006652201.1">
    <property type="nucleotide sequence ID" value="NZ_AOIM01000013.1"/>
</dbReference>
<proteinExistence type="predicted"/>
<dbReference type="Pfam" id="PF26033">
    <property type="entry name" value="DUF8009"/>
    <property type="match status" value="1"/>
</dbReference>
<feature type="region of interest" description="Disordered" evidence="1">
    <location>
        <begin position="85"/>
        <end position="125"/>
    </location>
</feature>
<comment type="caution">
    <text evidence="3">The sequence shown here is derived from an EMBL/GenBank/DDBJ whole genome shotgun (WGS) entry which is preliminary data.</text>
</comment>